<dbReference type="AlphaFoldDB" id="D3BKD9"/>
<dbReference type="Proteomes" id="UP000001396">
    <property type="component" value="Unassembled WGS sequence"/>
</dbReference>
<keyword evidence="1" id="KW-1133">Transmembrane helix</keyword>
<name>D3BKD9_HETP5</name>
<comment type="caution">
    <text evidence="2">The sequence shown here is derived from an EMBL/GenBank/DDBJ whole genome shotgun (WGS) entry which is preliminary data.</text>
</comment>
<feature type="transmembrane region" description="Helical" evidence="1">
    <location>
        <begin position="70"/>
        <end position="98"/>
    </location>
</feature>
<protein>
    <submittedName>
        <fullName evidence="2">Uncharacterized protein</fullName>
    </submittedName>
</protein>
<dbReference type="InParanoid" id="D3BKD9"/>
<reference evidence="2 3" key="1">
    <citation type="journal article" date="2011" name="Genome Res.">
        <title>Phylogeny-wide analysis of social amoeba genomes highlights ancient origins for complex intercellular communication.</title>
        <authorList>
            <person name="Heidel A.J."/>
            <person name="Lawal H.M."/>
            <person name="Felder M."/>
            <person name="Schilde C."/>
            <person name="Helps N.R."/>
            <person name="Tunggal B."/>
            <person name="Rivero F."/>
            <person name="John U."/>
            <person name="Schleicher M."/>
            <person name="Eichinger L."/>
            <person name="Platzer M."/>
            <person name="Noegel A.A."/>
            <person name="Schaap P."/>
            <person name="Gloeckner G."/>
        </authorList>
    </citation>
    <scope>NUCLEOTIDE SEQUENCE [LARGE SCALE GENOMIC DNA]</scope>
    <source>
        <strain evidence="3">ATCC 26659 / Pp 5 / PN500</strain>
    </source>
</reference>
<gene>
    <name evidence="2" type="ORF">PPL_09020</name>
</gene>
<dbReference type="GeneID" id="31364496"/>
<evidence type="ECO:0000313" key="3">
    <source>
        <dbReference type="Proteomes" id="UP000001396"/>
    </source>
</evidence>
<keyword evidence="1" id="KW-0472">Membrane</keyword>
<evidence type="ECO:0000256" key="1">
    <source>
        <dbReference type="SAM" id="Phobius"/>
    </source>
</evidence>
<keyword evidence="1" id="KW-0812">Transmembrane</keyword>
<proteinExistence type="predicted"/>
<evidence type="ECO:0000313" key="2">
    <source>
        <dbReference type="EMBL" id="EFA78369.1"/>
    </source>
</evidence>
<accession>D3BKD9</accession>
<keyword evidence="3" id="KW-1185">Reference proteome</keyword>
<dbReference type="EMBL" id="ADBJ01000038">
    <property type="protein sequence ID" value="EFA78369.1"/>
    <property type="molecule type" value="Genomic_DNA"/>
</dbReference>
<feature type="transmembrane region" description="Helical" evidence="1">
    <location>
        <begin position="119"/>
        <end position="135"/>
    </location>
</feature>
<organism evidence="2 3">
    <name type="scientific">Heterostelium pallidum (strain ATCC 26659 / Pp 5 / PN500)</name>
    <name type="common">Cellular slime mold</name>
    <name type="synonym">Polysphondylium pallidum</name>
    <dbReference type="NCBI Taxonomy" id="670386"/>
    <lineage>
        <taxon>Eukaryota</taxon>
        <taxon>Amoebozoa</taxon>
        <taxon>Evosea</taxon>
        <taxon>Eumycetozoa</taxon>
        <taxon>Dictyostelia</taxon>
        <taxon>Acytosteliales</taxon>
        <taxon>Acytosteliaceae</taxon>
        <taxon>Heterostelium</taxon>
    </lineage>
</organism>
<dbReference type="RefSeq" id="XP_020430494.1">
    <property type="nucleotide sequence ID" value="XM_020579819.1"/>
</dbReference>
<sequence length="136" mass="15581">MSRLVYVSLYVYINGNIVCADRNEIHAAATTNYGSLLFNRTTEYNSTKYNLQMLMWFVKVNFYVTFVEPIITLCCVVVAISLYAVWCVFLFLLVVLCNSNNNSIVVMNVRQITNIYSKINKLLIGIYLPIIALLQT</sequence>